<feature type="transmembrane region" description="Helical" evidence="9">
    <location>
        <begin position="349"/>
        <end position="370"/>
    </location>
</feature>
<reference evidence="10 11" key="1">
    <citation type="journal article" date="2015" name="Proc. Natl. Acad. Sci. U.S.A.">
        <title>The resurrection genome of Boea hygrometrica: A blueprint for survival of dehydration.</title>
        <authorList>
            <person name="Xiao L."/>
            <person name="Yang G."/>
            <person name="Zhang L."/>
            <person name="Yang X."/>
            <person name="Zhao S."/>
            <person name="Ji Z."/>
            <person name="Zhou Q."/>
            <person name="Hu M."/>
            <person name="Wang Y."/>
            <person name="Chen M."/>
            <person name="Xu Y."/>
            <person name="Jin H."/>
            <person name="Xiao X."/>
            <person name="Hu G."/>
            <person name="Bao F."/>
            <person name="Hu Y."/>
            <person name="Wan P."/>
            <person name="Li L."/>
            <person name="Deng X."/>
            <person name="Kuang T."/>
            <person name="Xiang C."/>
            <person name="Zhu J.K."/>
            <person name="Oliver M.J."/>
            <person name="He Y."/>
        </authorList>
    </citation>
    <scope>NUCLEOTIDE SEQUENCE [LARGE SCALE GENOMIC DNA]</scope>
    <source>
        <strain evidence="11">cv. XS01</strain>
    </source>
</reference>
<feature type="transmembrane region" description="Helical" evidence="9">
    <location>
        <begin position="217"/>
        <end position="236"/>
    </location>
</feature>
<protein>
    <submittedName>
        <fullName evidence="10">Putative peptide/nitrate transporter-like</fullName>
    </submittedName>
</protein>
<feature type="transmembrane region" description="Helical" evidence="9">
    <location>
        <begin position="101"/>
        <end position="121"/>
    </location>
</feature>
<dbReference type="Gene3D" id="1.20.1250.20">
    <property type="entry name" value="MFS general substrate transporter like domains"/>
    <property type="match status" value="1"/>
</dbReference>
<proteinExistence type="inferred from homology"/>
<keyword evidence="6 9" id="KW-1133">Transmembrane helix</keyword>
<dbReference type="PANTHER" id="PTHR11654">
    <property type="entry name" value="OLIGOPEPTIDE TRANSPORTER-RELATED"/>
    <property type="match status" value="1"/>
</dbReference>
<dbReference type="CDD" id="cd17417">
    <property type="entry name" value="MFS_NPF5"/>
    <property type="match status" value="1"/>
</dbReference>
<keyword evidence="3" id="KW-0813">Transport</keyword>
<comment type="subcellular location">
    <subcellularLocation>
        <location evidence="1">Membrane</location>
        <topology evidence="1">Multi-pass membrane protein</topology>
    </subcellularLocation>
</comment>
<evidence type="ECO:0000256" key="7">
    <source>
        <dbReference type="ARBA" id="ARBA00023136"/>
    </source>
</evidence>
<evidence type="ECO:0000256" key="2">
    <source>
        <dbReference type="ARBA" id="ARBA00005982"/>
    </source>
</evidence>
<keyword evidence="4" id="KW-0597">Phosphoprotein</keyword>
<dbReference type="EMBL" id="KQ992321">
    <property type="protein sequence ID" value="KZV50912.1"/>
    <property type="molecule type" value="Genomic_DNA"/>
</dbReference>
<dbReference type="GO" id="GO:0080054">
    <property type="term" value="F:low-affinity nitrate transmembrane transporter activity"/>
    <property type="evidence" value="ECO:0007669"/>
    <property type="project" value="UniProtKB-ARBA"/>
</dbReference>
<keyword evidence="5 9" id="KW-0812">Transmembrane</keyword>
<evidence type="ECO:0000313" key="11">
    <source>
        <dbReference type="Proteomes" id="UP000250235"/>
    </source>
</evidence>
<evidence type="ECO:0000256" key="5">
    <source>
        <dbReference type="ARBA" id="ARBA00022692"/>
    </source>
</evidence>
<dbReference type="InterPro" id="IPR044739">
    <property type="entry name" value="NRT1/PTR"/>
</dbReference>
<feature type="transmembrane region" description="Helical" evidence="9">
    <location>
        <begin position="561"/>
        <end position="580"/>
    </location>
</feature>
<dbReference type="InterPro" id="IPR000109">
    <property type="entry name" value="POT_fam"/>
</dbReference>
<organism evidence="10 11">
    <name type="scientific">Dorcoceras hygrometricum</name>
    <dbReference type="NCBI Taxonomy" id="472368"/>
    <lineage>
        <taxon>Eukaryota</taxon>
        <taxon>Viridiplantae</taxon>
        <taxon>Streptophyta</taxon>
        <taxon>Embryophyta</taxon>
        <taxon>Tracheophyta</taxon>
        <taxon>Spermatophyta</taxon>
        <taxon>Magnoliopsida</taxon>
        <taxon>eudicotyledons</taxon>
        <taxon>Gunneridae</taxon>
        <taxon>Pentapetalae</taxon>
        <taxon>asterids</taxon>
        <taxon>lamiids</taxon>
        <taxon>Lamiales</taxon>
        <taxon>Gesneriaceae</taxon>
        <taxon>Didymocarpoideae</taxon>
        <taxon>Trichosporeae</taxon>
        <taxon>Loxocarpinae</taxon>
        <taxon>Dorcoceras</taxon>
    </lineage>
</organism>
<dbReference type="GO" id="GO:0042937">
    <property type="term" value="F:tripeptide transmembrane transporter activity"/>
    <property type="evidence" value="ECO:0007669"/>
    <property type="project" value="InterPro"/>
</dbReference>
<feature type="transmembrane region" description="Helical" evidence="9">
    <location>
        <begin position="242"/>
        <end position="267"/>
    </location>
</feature>
<comment type="similarity">
    <text evidence="2">Belongs to the major facilitator superfamily. Proton-dependent oligopeptide transporter (POT/PTR) (TC 2.A.17) family.</text>
</comment>
<dbReference type="FunFam" id="1.20.1250.20:FF:000147">
    <property type="entry name" value="Protein NRT1/ PTR family 5.10"/>
    <property type="match status" value="1"/>
</dbReference>
<gene>
    <name evidence="10" type="ORF">F511_10483</name>
</gene>
<evidence type="ECO:0000256" key="9">
    <source>
        <dbReference type="SAM" id="Phobius"/>
    </source>
</evidence>
<dbReference type="GO" id="GO:0071916">
    <property type="term" value="F:dipeptide transmembrane transporter activity"/>
    <property type="evidence" value="ECO:0007669"/>
    <property type="project" value="InterPro"/>
</dbReference>
<keyword evidence="11" id="KW-1185">Reference proteome</keyword>
<name>A0A2Z7CUZ5_9LAMI</name>
<evidence type="ECO:0000256" key="8">
    <source>
        <dbReference type="ARBA" id="ARBA00044504"/>
    </source>
</evidence>
<dbReference type="InterPro" id="IPR036259">
    <property type="entry name" value="MFS_trans_sf"/>
</dbReference>
<feature type="transmembrane region" description="Helical" evidence="9">
    <location>
        <begin position="168"/>
        <end position="184"/>
    </location>
</feature>
<sequence length="592" mass="65615">MRLLAKTHERERPWPPLQPLGSSIVSDAEAPLLNDEVDGSIDFTGRPATHSKSGGWKSAAFIIGVEVAERFAYYGISSNLISFLTGPLGQSTAKAAENVNVWSGVASLLPLLGAFIADSFLGRFRMIIVASGLYILGLGLLSASAFLFPFNDSDCQKASDSSACSPPQLQVVLFFFSLYVVALAQGGHKPCVQAFGADQFDEQDPTEFKAKSSFFNWWYFFFCAGVLVALTILNYIQDNLGWGLGFGIPCIVMCLALIIFFLGTWTYRFRTHNEDKNPFIRIGQVFVRAVRNWQTTPTVISTEEEAQGILPHEGIQQFKFLNKAMVMPDGSKKDGRVCSLDDIEEAKALLRLVPIWATSLVYAIVFSQISTLFTKQGVTMDRKITSSSRLQIPAASLQSFVSMAIVIVLPIYDLILVPVARAITRKPTGISMLQRIGIGIFFAILSMVAAAIVENKRLQTAIEHGLVDKPKATVPMRVWWLIPQYLFFGVADVFTMVGLQEFFYDQAPGELKSVGLSLYLSIFGIGSFLSGFLISVIEKVTSRNGRTSWFADNLNRAHFDYFYWLLAGLTAASLILYIYFARSYIYNKKLVV</sequence>
<feature type="transmembrane region" description="Helical" evidence="9">
    <location>
        <begin position="436"/>
        <end position="453"/>
    </location>
</feature>
<evidence type="ECO:0000256" key="3">
    <source>
        <dbReference type="ARBA" id="ARBA00022448"/>
    </source>
</evidence>
<dbReference type="GO" id="GO:0009705">
    <property type="term" value="C:plant-type vacuole membrane"/>
    <property type="evidence" value="ECO:0007669"/>
    <property type="project" value="UniProtKB-ARBA"/>
</dbReference>
<feature type="transmembrane region" description="Helical" evidence="9">
    <location>
        <begin position="128"/>
        <end position="148"/>
    </location>
</feature>
<feature type="transmembrane region" description="Helical" evidence="9">
    <location>
        <begin position="485"/>
        <end position="504"/>
    </location>
</feature>
<accession>A0A2Z7CUZ5</accession>
<dbReference type="SUPFAM" id="SSF103473">
    <property type="entry name" value="MFS general substrate transporter"/>
    <property type="match status" value="1"/>
</dbReference>
<dbReference type="OrthoDB" id="8904098at2759"/>
<feature type="transmembrane region" description="Helical" evidence="9">
    <location>
        <begin position="516"/>
        <end position="537"/>
    </location>
</feature>
<evidence type="ECO:0000256" key="4">
    <source>
        <dbReference type="ARBA" id="ARBA00022553"/>
    </source>
</evidence>
<keyword evidence="7 9" id="KW-0472">Membrane</keyword>
<dbReference type="Proteomes" id="UP000250235">
    <property type="component" value="Unassembled WGS sequence"/>
</dbReference>
<evidence type="ECO:0000313" key="10">
    <source>
        <dbReference type="EMBL" id="KZV50912.1"/>
    </source>
</evidence>
<dbReference type="Pfam" id="PF00854">
    <property type="entry name" value="PTR2"/>
    <property type="match status" value="1"/>
</dbReference>
<evidence type="ECO:0000256" key="1">
    <source>
        <dbReference type="ARBA" id="ARBA00004141"/>
    </source>
</evidence>
<feature type="transmembrane region" description="Helical" evidence="9">
    <location>
        <begin position="390"/>
        <end position="415"/>
    </location>
</feature>
<dbReference type="AlphaFoldDB" id="A0A2Z7CUZ5"/>
<evidence type="ECO:0000256" key="6">
    <source>
        <dbReference type="ARBA" id="ARBA00022989"/>
    </source>
</evidence>
<comment type="similarity">
    <text evidence="8">Belongs to the major facilitator superfamily. Phosphate:H(+) symporter (TC 2.A.1.9) family.</text>
</comment>